<evidence type="ECO:0000313" key="2">
    <source>
        <dbReference type="Proteomes" id="UP000652761"/>
    </source>
</evidence>
<comment type="caution">
    <text evidence="1">The sequence shown here is derived from an EMBL/GenBank/DDBJ whole genome shotgun (WGS) entry which is preliminary data.</text>
</comment>
<evidence type="ECO:0000313" key="1">
    <source>
        <dbReference type="EMBL" id="MQM08268.1"/>
    </source>
</evidence>
<dbReference type="AlphaFoldDB" id="A0A843WNW9"/>
<gene>
    <name evidence="1" type="ORF">Taro_041123</name>
</gene>
<dbReference type="Proteomes" id="UP000652761">
    <property type="component" value="Unassembled WGS sequence"/>
</dbReference>
<name>A0A843WNW9_COLES</name>
<sequence>MKTGSMCRHSLWSCRHSLWSCRH</sequence>
<keyword evidence="2" id="KW-1185">Reference proteome</keyword>
<reference evidence="1" key="1">
    <citation type="submission" date="2017-07" db="EMBL/GenBank/DDBJ databases">
        <title>Taro Niue Genome Assembly and Annotation.</title>
        <authorList>
            <person name="Atibalentja N."/>
            <person name="Keating K."/>
            <person name="Fields C.J."/>
        </authorList>
    </citation>
    <scope>NUCLEOTIDE SEQUENCE</scope>
    <source>
        <strain evidence="1">Niue_2</strain>
        <tissue evidence="1">Leaf</tissue>
    </source>
</reference>
<protein>
    <submittedName>
        <fullName evidence="1">Uncharacterized protein</fullName>
    </submittedName>
</protein>
<dbReference type="EMBL" id="NMUH01004078">
    <property type="protein sequence ID" value="MQM08268.1"/>
    <property type="molecule type" value="Genomic_DNA"/>
</dbReference>
<proteinExistence type="predicted"/>
<accession>A0A843WNW9</accession>
<organism evidence="1 2">
    <name type="scientific">Colocasia esculenta</name>
    <name type="common">Wild taro</name>
    <name type="synonym">Arum esculentum</name>
    <dbReference type="NCBI Taxonomy" id="4460"/>
    <lineage>
        <taxon>Eukaryota</taxon>
        <taxon>Viridiplantae</taxon>
        <taxon>Streptophyta</taxon>
        <taxon>Embryophyta</taxon>
        <taxon>Tracheophyta</taxon>
        <taxon>Spermatophyta</taxon>
        <taxon>Magnoliopsida</taxon>
        <taxon>Liliopsida</taxon>
        <taxon>Araceae</taxon>
        <taxon>Aroideae</taxon>
        <taxon>Colocasieae</taxon>
        <taxon>Colocasia</taxon>
    </lineage>
</organism>